<reference evidence="2" key="1">
    <citation type="journal article" date="2023" name="G3 (Bethesda)">
        <title>Genome assembly and association tests identify interacting loci associated with vigor, precocity, and sex in interspecific pistachio rootstocks.</title>
        <authorList>
            <person name="Palmer W."/>
            <person name="Jacygrad E."/>
            <person name="Sagayaradj S."/>
            <person name="Cavanaugh K."/>
            <person name="Han R."/>
            <person name="Bertier L."/>
            <person name="Beede B."/>
            <person name="Kafkas S."/>
            <person name="Golino D."/>
            <person name="Preece J."/>
            <person name="Michelmore R."/>
        </authorList>
    </citation>
    <scope>NUCLEOTIDE SEQUENCE [LARGE SCALE GENOMIC DNA]</scope>
</reference>
<organism evidence="1 2">
    <name type="scientific">Pistacia atlantica</name>
    <dbReference type="NCBI Taxonomy" id="434234"/>
    <lineage>
        <taxon>Eukaryota</taxon>
        <taxon>Viridiplantae</taxon>
        <taxon>Streptophyta</taxon>
        <taxon>Embryophyta</taxon>
        <taxon>Tracheophyta</taxon>
        <taxon>Spermatophyta</taxon>
        <taxon>Magnoliopsida</taxon>
        <taxon>eudicotyledons</taxon>
        <taxon>Gunneridae</taxon>
        <taxon>Pentapetalae</taxon>
        <taxon>rosids</taxon>
        <taxon>malvids</taxon>
        <taxon>Sapindales</taxon>
        <taxon>Anacardiaceae</taxon>
        <taxon>Pistacia</taxon>
    </lineage>
</organism>
<accession>A0ACC1BD18</accession>
<name>A0ACC1BD18_9ROSI</name>
<evidence type="ECO:0000313" key="2">
    <source>
        <dbReference type="Proteomes" id="UP001164250"/>
    </source>
</evidence>
<keyword evidence="2" id="KW-1185">Reference proteome</keyword>
<proteinExistence type="predicted"/>
<evidence type="ECO:0000313" key="1">
    <source>
        <dbReference type="EMBL" id="KAJ0096866.1"/>
    </source>
</evidence>
<protein>
    <submittedName>
        <fullName evidence="1">Uncharacterized protein</fullName>
    </submittedName>
</protein>
<dbReference type="Proteomes" id="UP001164250">
    <property type="component" value="Chromosome 5"/>
</dbReference>
<sequence>MEKRQQELQFLGFFGIFKESFRIIFSKPKTLHPNHTYLYPPPLHHRRNSPIFLPFNLLQALRIFDLIRHFLLPFEF</sequence>
<dbReference type="EMBL" id="CM047901">
    <property type="protein sequence ID" value="KAJ0096866.1"/>
    <property type="molecule type" value="Genomic_DNA"/>
</dbReference>
<comment type="caution">
    <text evidence="1">The sequence shown here is derived from an EMBL/GenBank/DDBJ whole genome shotgun (WGS) entry which is preliminary data.</text>
</comment>
<gene>
    <name evidence="1" type="ORF">Patl1_27948</name>
</gene>